<dbReference type="EMBL" id="LAZR01000476">
    <property type="protein sequence ID" value="KKN67384.1"/>
    <property type="molecule type" value="Genomic_DNA"/>
</dbReference>
<evidence type="ECO:0000313" key="1">
    <source>
        <dbReference type="EMBL" id="KKN67384.1"/>
    </source>
</evidence>
<accession>A0A0F9SK05</accession>
<name>A0A0F9SK05_9ZZZZ</name>
<protein>
    <submittedName>
        <fullName evidence="1">Uncharacterized protein</fullName>
    </submittedName>
</protein>
<reference evidence="1" key="1">
    <citation type="journal article" date="2015" name="Nature">
        <title>Complex archaea that bridge the gap between prokaryotes and eukaryotes.</title>
        <authorList>
            <person name="Spang A."/>
            <person name="Saw J.H."/>
            <person name="Jorgensen S.L."/>
            <person name="Zaremba-Niedzwiedzka K."/>
            <person name="Martijn J."/>
            <person name="Lind A.E."/>
            <person name="van Eijk R."/>
            <person name="Schleper C."/>
            <person name="Guy L."/>
            <person name="Ettema T.J."/>
        </authorList>
    </citation>
    <scope>NUCLEOTIDE SEQUENCE</scope>
</reference>
<sequence>MEFKVGDRVRVLDNACGDASRHKNECGVIIDECSGHSYLSVKSDSGEVFNVYDGSGEYKQEVELIEPITKQKNKMEDITKFDKKAISEAVKEIDEERLDKQKEDAKNILRGIYSRKDTAEESKEKLSGDLKEINKELSVFAKASK</sequence>
<comment type="caution">
    <text evidence="1">The sequence shown here is derived from an EMBL/GenBank/DDBJ whole genome shotgun (WGS) entry which is preliminary data.</text>
</comment>
<proteinExistence type="predicted"/>
<organism evidence="1">
    <name type="scientific">marine sediment metagenome</name>
    <dbReference type="NCBI Taxonomy" id="412755"/>
    <lineage>
        <taxon>unclassified sequences</taxon>
        <taxon>metagenomes</taxon>
        <taxon>ecological metagenomes</taxon>
    </lineage>
</organism>
<gene>
    <name evidence="1" type="ORF">LCGC14_0462480</name>
</gene>
<dbReference type="AlphaFoldDB" id="A0A0F9SK05"/>